<feature type="coiled-coil region" evidence="5">
    <location>
        <begin position="582"/>
        <end position="609"/>
    </location>
</feature>
<protein>
    <submittedName>
        <fullName evidence="8">Sentrin-specific protease 2, putative</fullName>
    </submittedName>
</protein>
<sequence length="1384" mass="163471">MKNGKSSYKYKNEINNKNMMNSFEKKNTHKIATNTEEKKVTTICNNELCEILSSDESNEFIYEKNDDFIVVELISYICGNSKILSFYPCTNNNSEKNKYLYHFYKKKKVKLYLCLNTKNNEIYIYQVQRKYVDNKKTDNPNDIINKTFLYSQKPNESSKNDEENKLKISKEIKKENKVNSTNLEKKICITKLFDSVSCSYDISTIEYSKLENTDTQILDSLKSILEKKLKKNQSEIEHNIDSQKEQKKLIVDELDYKNDVTHKNSIATKSENKQDKTNINNKEIKLLYLNFHEPAHIFMNHFFRINQDNEENYVKEITGFLKDEKYEYIEKGHLKKSKRKKYSSIFGKIKNEILPCNKLENYQSDISICSTNLFFSDTEVITKENSKEVKEEDCKKEEDKYKKNKKKNNLIPLKRNNLKIKWLLLNLNLKKDEEALIQKYVMFKKTSLQKMAKELYDSDMSNAWTYQSRNKYIRKKKKKYISENNGSIKLPDTTQDKEKGNEPTVMFDNSTQQDPNSVTSDVSSKHMLEHKEDELNKTKYSSSNSNDSRIDIDNMCYIQNDHTNSDQVYILNDQTNVNETESYEKKNKIQNIENNVVEVEKEINIKISTKHQLEEYPNNFHNQSVCYSEVNVLEPDCFEKQISKKRKIEKDQLYCDYSNNNNSCLNFEDLVKNGKNDLTISESTKYITYGECNDAQNSNNGSNHSTDSSCYKKNNVSVEEIVTEKAKSSQFNNCEKQTMNGDVVDINLENQNGTNGMEENENDESSEYNEKEEETNGKCFFLDKKVNNILDIIKIIYTNNVYVKYSENLKLYIGLYKNYTNIEKTKLEFLETEKSIDVKILNWYINEKMVEKKNVWQLNNYKIDDCSLFRLNKFKYIDDSIIDFFNNYIYFYILNRNNNNDGGKSENDQKNDIYIFNTFFYKKIELYDDISKAYLNTNRWIKKLNKKIYEYKYVFVPININNTHWSLVLIYFPFTDSNRDKDTEPSSDSINDDEKYKKVSNKDVIESVQESVKENISSTISRNTSDDSDRNISIDTSSNSQCNKEGDAFPRYRSKSLDSYFLNDQQYCAHRYNKSNSMMKHSFKANGKPYQDLTDSFEKGIEKSDDHNDEYKFGRKKTISGYLSDGNEHESSYISISDSSESRNNKKKSLSIDVIEQSSKECKNENNIKEEKLVYMIYLDSLFPSTKGNTILEKLKKYIEHLFHRDYVKKEKKKKKKKNNNILSNSGEDSDSSSHIYHSNTSGNESSEPKIFFKFVYPNIIPKQNNTYDCGIYIIYFILHLCLNVHLIETDLIKPFNKYIKNKYPDNKYNFNWSQQNATKNPYARIYSNNSSPWFDQKDICTKRKQMKKMLLYMKDVINWKSEKHIEILNLLFLMNHNDKYQRN</sequence>
<reference evidence="8 9" key="1">
    <citation type="submission" date="2016-08" db="EMBL/GenBank/DDBJ databases">
        <authorList>
            <consortium name="Pathogen Informatics"/>
        </authorList>
    </citation>
    <scope>NUCLEOTIDE SEQUENCE [LARGE SCALE GENOMIC DNA]</scope>
    <source>
        <strain evidence="8 9">DK</strain>
    </source>
</reference>
<dbReference type="EMBL" id="LT608206">
    <property type="protein sequence ID" value="SCN62234.1"/>
    <property type="molecule type" value="Genomic_DNA"/>
</dbReference>
<dbReference type="Gene3D" id="1.10.418.20">
    <property type="match status" value="1"/>
</dbReference>
<feature type="compositionally biased region" description="Polar residues" evidence="6">
    <location>
        <begin position="1033"/>
        <end position="1043"/>
    </location>
</feature>
<comment type="similarity">
    <text evidence="1">Belongs to the peptidase C48 family.</text>
</comment>
<dbReference type="OrthoDB" id="442460at2759"/>
<evidence type="ECO:0000256" key="5">
    <source>
        <dbReference type="SAM" id="Coils"/>
    </source>
</evidence>
<dbReference type="InterPro" id="IPR003653">
    <property type="entry name" value="Peptidase_C48_C"/>
</dbReference>
<dbReference type="GO" id="GO:0008234">
    <property type="term" value="F:cysteine-type peptidase activity"/>
    <property type="evidence" value="ECO:0007669"/>
    <property type="project" value="UniProtKB-KW"/>
</dbReference>
<feature type="compositionally biased region" description="Basic residues" evidence="6">
    <location>
        <begin position="1210"/>
        <end position="1219"/>
    </location>
</feature>
<evidence type="ECO:0000256" key="1">
    <source>
        <dbReference type="ARBA" id="ARBA00005234"/>
    </source>
</evidence>
<dbReference type="GO" id="GO:0006508">
    <property type="term" value="P:proteolysis"/>
    <property type="evidence" value="ECO:0007669"/>
    <property type="project" value="UniProtKB-KW"/>
</dbReference>
<keyword evidence="3" id="KW-0378">Hydrolase</keyword>
<dbReference type="GO" id="GO:0016926">
    <property type="term" value="P:protein desumoylation"/>
    <property type="evidence" value="ECO:0007669"/>
    <property type="project" value="UniProtKB-ARBA"/>
</dbReference>
<gene>
    <name evidence="8" type="primary">SENP2</name>
    <name evidence="8" type="ORF">PCHDK_000337700</name>
</gene>
<keyword evidence="4" id="KW-0788">Thiol protease</keyword>
<dbReference type="Gene3D" id="3.40.395.10">
    <property type="entry name" value="Adenoviral Proteinase, Chain A"/>
    <property type="match status" value="1"/>
</dbReference>
<evidence type="ECO:0000259" key="7">
    <source>
        <dbReference type="PROSITE" id="PS50600"/>
    </source>
</evidence>
<keyword evidence="5" id="KW-0175">Coiled coil</keyword>
<evidence type="ECO:0000256" key="6">
    <source>
        <dbReference type="SAM" id="MobiDB-lite"/>
    </source>
</evidence>
<keyword evidence="2 8" id="KW-0645">Protease</keyword>
<feature type="domain" description="Ubiquitin-like protease family profile" evidence="7">
    <location>
        <begin position="848"/>
        <end position="1281"/>
    </location>
</feature>
<feature type="compositionally biased region" description="Acidic residues" evidence="6">
    <location>
        <begin position="758"/>
        <end position="770"/>
    </location>
</feature>
<evidence type="ECO:0000256" key="2">
    <source>
        <dbReference type="ARBA" id="ARBA00022670"/>
    </source>
</evidence>
<proteinExistence type="inferred from homology"/>
<feature type="region of interest" description="Disordered" evidence="6">
    <location>
        <begin position="1127"/>
        <end position="1147"/>
    </location>
</feature>
<dbReference type="PANTHER" id="PTHR46915:SF2">
    <property type="entry name" value="UBIQUITIN-LIKE PROTEASE 4"/>
    <property type="match status" value="1"/>
</dbReference>
<evidence type="ECO:0000256" key="3">
    <source>
        <dbReference type="ARBA" id="ARBA00022801"/>
    </source>
</evidence>
<feature type="region of interest" description="Disordered" evidence="6">
    <location>
        <begin position="484"/>
        <end position="523"/>
    </location>
</feature>
<feature type="compositionally biased region" description="Polar residues" evidence="6">
    <location>
        <begin position="1235"/>
        <end position="1246"/>
    </location>
</feature>
<evidence type="ECO:0000256" key="4">
    <source>
        <dbReference type="ARBA" id="ARBA00022807"/>
    </source>
</evidence>
<feature type="region of interest" description="Disordered" evidence="6">
    <location>
        <begin position="1016"/>
        <end position="1048"/>
    </location>
</feature>
<evidence type="ECO:0000313" key="9">
    <source>
        <dbReference type="Proteomes" id="UP000195879"/>
    </source>
</evidence>
<dbReference type="PROSITE" id="PS50600">
    <property type="entry name" value="ULP_PROTEASE"/>
    <property type="match status" value="1"/>
</dbReference>
<dbReference type="PANTHER" id="PTHR46915">
    <property type="entry name" value="UBIQUITIN-LIKE PROTEASE 4-RELATED"/>
    <property type="match status" value="1"/>
</dbReference>
<feature type="region of interest" description="Disordered" evidence="6">
    <location>
        <begin position="1210"/>
        <end position="1246"/>
    </location>
</feature>
<dbReference type="SUPFAM" id="SSF54001">
    <property type="entry name" value="Cysteine proteinases"/>
    <property type="match status" value="1"/>
</dbReference>
<organism evidence="8 9">
    <name type="scientific">Plasmodium chabaudi adami</name>
    <dbReference type="NCBI Taxonomy" id="5826"/>
    <lineage>
        <taxon>Eukaryota</taxon>
        <taxon>Sar</taxon>
        <taxon>Alveolata</taxon>
        <taxon>Apicomplexa</taxon>
        <taxon>Aconoidasida</taxon>
        <taxon>Haemosporida</taxon>
        <taxon>Plasmodiidae</taxon>
        <taxon>Plasmodium</taxon>
        <taxon>Plasmodium (Vinckeia)</taxon>
    </lineage>
</organism>
<dbReference type="Proteomes" id="UP000195879">
    <property type="component" value="Chromosome 12"/>
</dbReference>
<name>A0A1D3S1L0_PLACE</name>
<feature type="region of interest" description="Disordered" evidence="6">
    <location>
        <begin position="750"/>
        <end position="770"/>
    </location>
</feature>
<evidence type="ECO:0000313" key="8">
    <source>
        <dbReference type="EMBL" id="SCN62234.1"/>
    </source>
</evidence>
<feature type="compositionally biased region" description="Polar residues" evidence="6">
    <location>
        <begin position="507"/>
        <end position="522"/>
    </location>
</feature>
<dbReference type="InterPro" id="IPR038765">
    <property type="entry name" value="Papain-like_cys_pep_sf"/>
</dbReference>
<accession>A0A1D3S1L0</accession>